<evidence type="ECO:0000313" key="1">
    <source>
        <dbReference type="EMBL" id="SPQ22851.1"/>
    </source>
</evidence>
<dbReference type="AlphaFoldDB" id="A0A3S4BKV6"/>
<protein>
    <submittedName>
        <fullName evidence="1">8f06b728-0bcb-4c77-b950-6ad28b6375f7</fullName>
    </submittedName>
</protein>
<organism evidence="1 2">
    <name type="scientific">Thermothielavioides terrestris</name>
    <dbReference type="NCBI Taxonomy" id="2587410"/>
    <lineage>
        <taxon>Eukaryota</taxon>
        <taxon>Fungi</taxon>
        <taxon>Dikarya</taxon>
        <taxon>Ascomycota</taxon>
        <taxon>Pezizomycotina</taxon>
        <taxon>Sordariomycetes</taxon>
        <taxon>Sordariomycetidae</taxon>
        <taxon>Sordariales</taxon>
        <taxon>Chaetomiaceae</taxon>
        <taxon>Thermothielavioides</taxon>
    </lineage>
</organism>
<dbReference type="EMBL" id="OUUZ01000009">
    <property type="protein sequence ID" value="SPQ22851.1"/>
    <property type="molecule type" value="Genomic_DNA"/>
</dbReference>
<gene>
    <name evidence="1" type="ORF">TT172_LOCUS5269</name>
</gene>
<accession>A0A3S4BKV6</accession>
<dbReference type="Proteomes" id="UP000289323">
    <property type="component" value="Unassembled WGS sequence"/>
</dbReference>
<sequence length="278" mass="29404">MMSTTNHPKSAFPRAMSRGQSLRRGQQLTLGLQAGTANQETVNVLLLGKVLAVLAVDAATVEDPGLVGDRVAELGPEPLADGLVHLLGLLDGGDLAGADGPDGLVGDHDLLPVGGRELGGEGGQLALDDRDRVAGLALLERLAAAPDDADAALDGGLGLGRHQLVRLAQQRPPLRVAQDGPVDVAVLELGHADLARVGAVGLVVDVLRRHLDAGRLVDRVPRELEVQRWGGDHDLWRRKTSSVSAHVCSRTAAILPFPTREARTYRRWDPSWPCSSSQ</sequence>
<reference evidence="1 2" key="1">
    <citation type="submission" date="2018-04" db="EMBL/GenBank/DDBJ databases">
        <authorList>
            <person name="Huttner S."/>
            <person name="Dainat J."/>
        </authorList>
    </citation>
    <scope>NUCLEOTIDE SEQUENCE [LARGE SCALE GENOMIC DNA]</scope>
</reference>
<name>A0A3S4BKV6_9PEZI</name>
<proteinExistence type="predicted"/>
<evidence type="ECO:0000313" key="2">
    <source>
        <dbReference type="Proteomes" id="UP000289323"/>
    </source>
</evidence>